<dbReference type="RefSeq" id="XP_024400654.1">
    <property type="nucleotide sequence ID" value="XM_024544886.2"/>
</dbReference>
<keyword evidence="6" id="KW-1185">Reference proteome</keyword>
<dbReference type="AlphaFoldDB" id="A0A2K1J3A2"/>
<dbReference type="EnsemblPlants" id="Pp3c17_9425V3.1">
    <property type="protein sequence ID" value="Pp3c17_9425V3.1"/>
    <property type="gene ID" value="Pp3c17_9425"/>
</dbReference>
<evidence type="ECO:0000313" key="5">
    <source>
        <dbReference type="EnsemblPlants" id="Pp3c17_9425V3.1"/>
    </source>
</evidence>
<evidence type="ECO:0000313" key="6">
    <source>
        <dbReference type="Proteomes" id="UP000006727"/>
    </source>
</evidence>
<dbReference type="Gramene" id="Pp3c17_9425V3.1">
    <property type="protein sequence ID" value="Pp3c17_9425V3.1"/>
    <property type="gene ID" value="Pp3c17_9425"/>
</dbReference>
<keyword evidence="1" id="KW-0862">Zinc</keyword>
<accession>A0A2K1J3A2</accession>
<evidence type="ECO:0000259" key="3">
    <source>
        <dbReference type="PROSITE" id="PS50966"/>
    </source>
</evidence>
<evidence type="ECO:0000256" key="1">
    <source>
        <dbReference type="PROSITE-ProRule" id="PRU00325"/>
    </source>
</evidence>
<reference evidence="4 6" key="2">
    <citation type="journal article" date="2018" name="Plant J.">
        <title>The Physcomitrella patens chromosome-scale assembly reveals moss genome structure and evolution.</title>
        <authorList>
            <person name="Lang D."/>
            <person name="Ullrich K.K."/>
            <person name="Murat F."/>
            <person name="Fuchs J."/>
            <person name="Jenkins J."/>
            <person name="Haas F.B."/>
            <person name="Piednoel M."/>
            <person name="Gundlach H."/>
            <person name="Van Bel M."/>
            <person name="Meyberg R."/>
            <person name="Vives C."/>
            <person name="Morata J."/>
            <person name="Symeonidi A."/>
            <person name="Hiss M."/>
            <person name="Muchero W."/>
            <person name="Kamisugi Y."/>
            <person name="Saleh O."/>
            <person name="Blanc G."/>
            <person name="Decker E.L."/>
            <person name="van Gessel N."/>
            <person name="Grimwood J."/>
            <person name="Hayes R.D."/>
            <person name="Graham S.W."/>
            <person name="Gunter L.E."/>
            <person name="McDaniel S.F."/>
            <person name="Hoernstein S.N.W."/>
            <person name="Larsson A."/>
            <person name="Li F.W."/>
            <person name="Perroud P.F."/>
            <person name="Phillips J."/>
            <person name="Ranjan P."/>
            <person name="Rokshar D.S."/>
            <person name="Rothfels C.J."/>
            <person name="Schneider L."/>
            <person name="Shu S."/>
            <person name="Stevenson D.W."/>
            <person name="Thummler F."/>
            <person name="Tillich M."/>
            <person name="Villarreal Aguilar J.C."/>
            <person name="Widiez T."/>
            <person name="Wong G.K."/>
            <person name="Wymore A."/>
            <person name="Zhang Y."/>
            <person name="Zimmer A.D."/>
            <person name="Quatrano R.S."/>
            <person name="Mayer K.F.X."/>
            <person name="Goodstein D."/>
            <person name="Casacuberta J.M."/>
            <person name="Vandepoele K."/>
            <person name="Reski R."/>
            <person name="Cuming A.C."/>
            <person name="Tuskan G.A."/>
            <person name="Maumus F."/>
            <person name="Salse J."/>
            <person name="Schmutz J."/>
            <person name="Rensing S.A."/>
        </authorList>
    </citation>
    <scope>NUCLEOTIDE SEQUENCE [LARGE SCALE GENOMIC DNA]</scope>
    <source>
        <strain evidence="5 6">cv. Gransden 2004</strain>
    </source>
</reference>
<keyword evidence="1" id="KW-0863">Zinc-finger</keyword>
<dbReference type="PROSITE" id="PS50966">
    <property type="entry name" value="ZF_SWIM"/>
    <property type="match status" value="1"/>
</dbReference>
<evidence type="ECO:0000256" key="2">
    <source>
        <dbReference type="SAM" id="MobiDB-lite"/>
    </source>
</evidence>
<protein>
    <recommendedName>
        <fullName evidence="3">SWIM-type domain-containing protein</fullName>
    </recommendedName>
</protein>
<reference evidence="5" key="3">
    <citation type="submission" date="2020-12" db="UniProtKB">
        <authorList>
            <consortium name="EnsemblPlants"/>
        </authorList>
    </citation>
    <scope>IDENTIFICATION</scope>
</reference>
<dbReference type="Proteomes" id="UP000006727">
    <property type="component" value="Chromosome 17"/>
</dbReference>
<dbReference type="OrthoDB" id="1886636at2759"/>
<name>A0A2K1J3A2_PHYPA</name>
<dbReference type="PANTHER" id="PTHR33977:SF1">
    <property type="entry name" value="ZINC ION BINDING PROTEIN"/>
    <property type="match status" value="1"/>
</dbReference>
<dbReference type="KEGG" id="ppp:112294457"/>
<feature type="region of interest" description="Disordered" evidence="2">
    <location>
        <begin position="864"/>
        <end position="896"/>
    </location>
</feature>
<evidence type="ECO:0000313" key="4">
    <source>
        <dbReference type="EMBL" id="PNR36002.1"/>
    </source>
</evidence>
<dbReference type="PANTHER" id="PTHR33977">
    <property type="entry name" value="ZINC ION BINDING PROTEIN"/>
    <property type="match status" value="1"/>
</dbReference>
<dbReference type="RefSeq" id="XP_073396278.1">
    <property type="nucleotide sequence ID" value="XM_073540177.1"/>
</dbReference>
<reference evidence="4 6" key="1">
    <citation type="journal article" date="2008" name="Science">
        <title>The Physcomitrella genome reveals evolutionary insights into the conquest of land by plants.</title>
        <authorList>
            <person name="Rensing S."/>
            <person name="Lang D."/>
            <person name="Zimmer A."/>
            <person name="Terry A."/>
            <person name="Salamov A."/>
            <person name="Shapiro H."/>
            <person name="Nishiyama T."/>
            <person name="Perroud P.-F."/>
            <person name="Lindquist E."/>
            <person name="Kamisugi Y."/>
            <person name="Tanahashi T."/>
            <person name="Sakakibara K."/>
            <person name="Fujita T."/>
            <person name="Oishi K."/>
            <person name="Shin-I T."/>
            <person name="Kuroki Y."/>
            <person name="Toyoda A."/>
            <person name="Suzuki Y."/>
            <person name="Hashimoto A."/>
            <person name="Yamaguchi K."/>
            <person name="Sugano A."/>
            <person name="Kohara Y."/>
            <person name="Fujiyama A."/>
            <person name="Anterola A."/>
            <person name="Aoki S."/>
            <person name="Ashton N."/>
            <person name="Barbazuk W.B."/>
            <person name="Barker E."/>
            <person name="Bennetzen J."/>
            <person name="Bezanilla M."/>
            <person name="Blankenship R."/>
            <person name="Cho S.H."/>
            <person name="Dutcher S."/>
            <person name="Estelle M."/>
            <person name="Fawcett J.A."/>
            <person name="Gundlach H."/>
            <person name="Hanada K."/>
            <person name="Heyl A."/>
            <person name="Hicks K.A."/>
            <person name="Hugh J."/>
            <person name="Lohr M."/>
            <person name="Mayer K."/>
            <person name="Melkozernov A."/>
            <person name="Murata T."/>
            <person name="Nelson D."/>
            <person name="Pils B."/>
            <person name="Prigge M."/>
            <person name="Reiss B."/>
            <person name="Renner T."/>
            <person name="Rombauts S."/>
            <person name="Rushton P."/>
            <person name="Sanderfoot A."/>
            <person name="Schween G."/>
            <person name="Shiu S.-H."/>
            <person name="Stueber K."/>
            <person name="Theodoulou F.L."/>
            <person name="Tu H."/>
            <person name="Van de Peer Y."/>
            <person name="Verrier P.J."/>
            <person name="Waters E."/>
            <person name="Wood A."/>
            <person name="Yang L."/>
            <person name="Cove D."/>
            <person name="Cuming A."/>
            <person name="Hasebe M."/>
            <person name="Lucas S."/>
            <person name="Mishler D.B."/>
            <person name="Reski R."/>
            <person name="Grigoriev I."/>
            <person name="Quatrano R.S."/>
            <person name="Boore J.L."/>
        </authorList>
    </citation>
    <scope>NUCLEOTIDE SEQUENCE [LARGE SCALE GENOMIC DNA]</scope>
    <source>
        <strain evidence="5 6">cv. Gransden 2004</strain>
    </source>
</reference>
<dbReference type="GO" id="GO:0008270">
    <property type="term" value="F:zinc ion binding"/>
    <property type="evidence" value="ECO:0007669"/>
    <property type="project" value="UniProtKB-KW"/>
</dbReference>
<organism evidence="4">
    <name type="scientific">Physcomitrium patens</name>
    <name type="common">Spreading-leaved earth moss</name>
    <name type="synonym">Physcomitrella patens</name>
    <dbReference type="NCBI Taxonomy" id="3218"/>
    <lineage>
        <taxon>Eukaryota</taxon>
        <taxon>Viridiplantae</taxon>
        <taxon>Streptophyta</taxon>
        <taxon>Embryophyta</taxon>
        <taxon>Bryophyta</taxon>
        <taxon>Bryophytina</taxon>
        <taxon>Bryopsida</taxon>
        <taxon>Funariidae</taxon>
        <taxon>Funariales</taxon>
        <taxon>Funariaceae</taxon>
        <taxon>Physcomitrium</taxon>
    </lineage>
</organism>
<dbReference type="GeneID" id="112294457"/>
<gene>
    <name evidence="5" type="primary">LOC112294457</name>
    <name evidence="4" type="ORF">PHYPA_021852</name>
</gene>
<dbReference type="EMBL" id="ABEU02000017">
    <property type="protein sequence ID" value="PNR36002.1"/>
    <property type="molecule type" value="Genomic_DNA"/>
</dbReference>
<keyword evidence="1" id="KW-0479">Metal-binding</keyword>
<dbReference type="InterPro" id="IPR007527">
    <property type="entry name" value="Znf_SWIM"/>
</dbReference>
<feature type="domain" description="SWIM-type" evidence="3">
    <location>
        <begin position="714"/>
        <end position="743"/>
    </location>
</feature>
<sequence>MEEEDDIRDDDYIYPSDFEEEFEYVVGVEEILQNHQDDGSLGTHFTLSDWETNMEGTEDYDEPYGCDGDSINFSSANIPISTDESSSLSFDHVSIETFPKNVHFTFASMILMIQCLQNQVYPSFEKIRESDSTFCPLSKSHGHRIDVDDVVHNIERWKKLQDNVQLILVEDGVALAPIKQDSNGKQIPPIELWSSIVENAHVDVTGKHLPLTPTLNAIHAKWSTDIRVGGIHASYVRNCLHTCCTCEDSTFWNENLVVSLDAFGATLDEICINHKVLRRLRNTKRTKSHIVKYYRCHRGGNKTRPHRKGSFIRVMENKNSQQDRKSRLCNCSSQLKTMEPIFYDNGGGSSNEKNISISIHSRHTEHVPGSDSDLLFLPVHPVVLGMAEENLKRVISTSTVALASKTNQCDLPLYAAIVPNQDGKGVPVFYMLCTKDQKQNLGEGHEGIALELALTAVFANIGNIRPSAIIIDKHRTSLNSIEMVVNMDEYCWTMENEERVQVAGKILLCHFHVMKAWSENLLTRVSIMDKDKLWRALHILMHCPQEEHFNLNLQKFYEDFGHIPGVKDYIQKGWAGETTPWRKLWPRFGRLFAYGGIDTTNHVERHWEWIKYTLLQGKVNRSLRDLIVAIVGSAADGSRIGGPTLMDHFQTVQLISDSGRFSRRGNDKEHRRRLKGGERILKAYKEDPDAILEVVNTEHMLFYMTSESSPSIKYSVSLNTHYCNCPARQSTCKHILGLQLIVKEFFSPSQSSEVGIESMDNVDYPNNDALSHLRENDLNMGGSHEDQRRSECKRRARDLCRQVEELMSHMISSMDDCDIEEAQQKEDVLQRIVESMSMPFTFPRPPTIDLPVRGSIAHLQENVQRTRMGHGQKRKMSDDGEGSSSQPPSKHPTHVLVAHSKRKRTVFPRVLKAHCHICMVNNRIEEGDEYVVCKNCETPLTLELICYRL</sequence>
<proteinExistence type="predicted"/>
<dbReference type="PaxDb" id="3218-PP1S202_32V6.1"/>